<comment type="caution">
    <text evidence="1">The sequence shown here is derived from an EMBL/GenBank/DDBJ whole genome shotgun (WGS) entry which is preliminary data.</text>
</comment>
<proteinExistence type="predicted"/>
<reference evidence="1 2" key="1">
    <citation type="journal article" date="2020" name="Nature">
        <title>Six reference-quality genomes reveal evolution of bat adaptations.</title>
        <authorList>
            <person name="Jebb D."/>
            <person name="Huang Z."/>
            <person name="Pippel M."/>
            <person name="Hughes G.M."/>
            <person name="Lavrichenko K."/>
            <person name="Devanna P."/>
            <person name="Winkler S."/>
            <person name="Jermiin L.S."/>
            <person name="Skirmuntt E.C."/>
            <person name="Katzourakis A."/>
            <person name="Burkitt-Gray L."/>
            <person name="Ray D.A."/>
            <person name="Sullivan K.A.M."/>
            <person name="Roscito J.G."/>
            <person name="Kirilenko B.M."/>
            <person name="Davalos L.M."/>
            <person name="Corthals A.P."/>
            <person name="Power M.L."/>
            <person name="Jones G."/>
            <person name="Ransome R.D."/>
            <person name="Dechmann D.K.N."/>
            <person name="Locatelli A.G."/>
            <person name="Puechmaille S.J."/>
            <person name="Fedrigo O."/>
            <person name="Jarvis E.D."/>
            <person name="Hiller M."/>
            <person name="Vernes S.C."/>
            <person name="Myers E.W."/>
            <person name="Teeling E.C."/>
        </authorList>
    </citation>
    <scope>NUCLEOTIDE SEQUENCE [LARGE SCALE GENOMIC DNA]</scope>
    <source>
        <strain evidence="1">MMyoMyo1</strain>
        <tissue evidence="1">Flight muscle</tissue>
    </source>
</reference>
<organism evidence="1 2">
    <name type="scientific">Myotis myotis</name>
    <name type="common">Greater mouse-eared bat</name>
    <name type="synonym">Vespertilio myotis</name>
    <dbReference type="NCBI Taxonomy" id="51298"/>
    <lineage>
        <taxon>Eukaryota</taxon>
        <taxon>Metazoa</taxon>
        <taxon>Chordata</taxon>
        <taxon>Craniata</taxon>
        <taxon>Vertebrata</taxon>
        <taxon>Euteleostomi</taxon>
        <taxon>Mammalia</taxon>
        <taxon>Eutheria</taxon>
        <taxon>Laurasiatheria</taxon>
        <taxon>Chiroptera</taxon>
        <taxon>Yangochiroptera</taxon>
        <taxon>Vespertilionidae</taxon>
        <taxon>Myotis</taxon>
    </lineage>
</organism>
<dbReference type="AlphaFoldDB" id="A0A7J7T5Y0"/>
<gene>
    <name evidence="1" type="ORF">mMyoMyo1_009192</name>
</gene>
<name>A0A7J7T5Y0_MYOMY</name>
<evidence type="ECO:0000313" key="1">
    <source>
        <dbReference type="EMBL" id="KAF6296072.1"/>
    </source>
</evidence>
<sequence length="131" mass="14559">MRTRFRRAFAVRRWVAEEPVAHSRPHRLWGSSVPSPFCSHETLCSFSLPASCLRRMLDQASTPEGLQEGLNTPYTPYPTPSPAYSQLTNFCISVTWVSMEGASESCLGTKEFKILAKAREGTVHVRALGDG</sequence>
<evidence type="ECO:0000313" key="2">
    <source>
        <dbReference type="Proteomes" id="UP000527355"/>
    </source>
</evidence>
<dbReference type="EMBL" id="JABWUV010000017">
    <property type="protein sequence ID" value="KAF6296072.1"/>
    <property type="molecule type" value="Genomic_DNA"/>
</dbReference>
<dbReference type="Proteomes" id="UP000527355">
    <property type="component" value="Unassembled WGS sequence"/>
</dbReference>
<protein>
    <submittedName>
        <fullName evidence="1">Uncharacterized protein</fullName>
    </submittedName>
</protein>
<accession>A0A7J7T5Y0</accession>
<keyword evidence="2" id="KW-1185">Reference proteome</keyword>